<name>A0AAP4R2G5_9BURK</name>
<accession>A0AAP4R2G5</accession>
<evidence type="ECO:0000313" key="2">
    <source>
        <dbReference type="Proteomes" id="UP001172109"/>
    </source>
</evidence>
<dbReference type="EMBL" id="JAUJQS010000011">
    <property type="protein sequence ID" value="MDN7566227.1"/>
    <property type="molecule type" value="Genomic_DNA"/>
</dbReference>
<reference evidence="1" key="1">
    <citation type="submission" date="2023-07" db="EMBL/GenBank/DDBJ databases">
        <title>A collection of bacterial strains from the Burkholderia cepacia Research Laboratory and Repository.</title>
        <authorList>
            <person name="Lipuma J."/>
            <person name="Spilker T."/>
            <person name="Caverly L."/>
        </authorList>
    </citation>
    <scope>NUCLEOTIDE SEQUENCE</scope>
    <source>
        <strain evidence="1">AU44979</strain>
    </source>
</reference>
<gene>
    <name evidence="1" type="ORF">QZM56_17090</name>
</gene>
<proteinExistence type="predicted"/>
<evidence type="ECO:0000313" key="1">
    <source>
        <dbReference type="EMBL" id="MDN7566227.1"/>
    </source>
</evidence>
<sequence>MPVDCVVLPGMIHACIHMGAVTPAACQVFDMAGAWIRGVFQRGAHGTTGMYGLTAARDREDRRVLSGFDELPVSPATQSTY</sequence>
<evidence type="ECO:0008006" key="3">
    <source>
        <dbReference type="Google" id="ProtNLM"/>
    </source>
</evidence>
<protein>
    <recommendedName>
        <fullName evidence="3">Esterase</fullName>
    </recommendedName>
</protein>
<organism evidence="1 2">
    <name type="scientific">Burkholderia contaminans</name>
    <dbReference type="NCBI Taxonomy" id="488447"/>
    <lineage>
        <taxon>Bacteria</taxon>
        <taxon>Pseudomonadati</taxon>
        <taxon>Pseudomonadota</taxon>
        <taxon>Betaproteobacteria</taxon>
        <taxon>Burkholderiales</taxon>
        <taxon>Burkholderiaceae</taxon>
        <taxon>Burkholderia</taxon>
        <taxon>Burkholderia cepacia complex</taxon>
    </lineage>
</organism>
<dbReference type="RefSeq" id="WP_175918227.1">
    <property type="nucleotide sequence ID" value="NZ_CADEUY010000004.1"/>
</dbReference>
<dbReference type="Proteomes" id="UP001172109">
    <property type="component" value="Unassembled WGS sequence"/>
</dbReference>
<comment type="caution">
    <text evidence="1">The sequence shown here is derived from an EMBL/GenBank/DDBJ whole genome shotgun (WGS) entry which is preliminary data.</text>
</comment>
<dbReference type="AlphaFoldDB" id="A0AAP4R2G5"/>